<sequence length="551" mass="59020">MRALWVLLAVFTLLLLVWIGLWLANKDRVPRGVSIAGVEIGGMRPTAAEDTLKAELGPRVNDPVQVRAGEKTATVVASDAGVQPDWGASVESAGQVSINPFRLIYGYFADIDLPMSSTIDEPKMAAELERLSQELRIDPVNGGVEIQGGHVITHDAHEGQDIDREDLGIELSTRWLQPGGIEASLLDTEPMITQKEVERVAQGPAAKAVSAPLTAVGRDDVRGVLPAERMGEVISFTPDEPSKELKTQVNADNLRGILAEGLKASEQPKKNASIDFSDGGRRIIPHQDGVVVDWEESLKDVEQRITANKDREFAVQYKDEPATFTTEMAENATFDDVVGEFTTGGFSGPSGQNIALVARTVNGAMVAPGDTFSLNSYTGPRGAAQGYVKSGIILNGRADNAVGGGISQFATTLFNAAYFAGMEDVAHTPHSYYISRYPAGREATVFEGAIDLQFKNTSPYPVRIDTSVDSGSVTVRLMGVKTVNVESINGGRWAPTQPKEMRISGEGCVASSGAPGFTTSDTRIVRDLAGNEIGRNTTTTVYDPEPIVRCS</sequence>
<evidence type="ECO:0000259" key="1">
    <source>
        <dbReference type="Pfam" id="PF12229"/>
    </source>
</evidence>
<evidence type="ECO:0000313" key="3">
    <source>
        <dbReference type="Proteomes" id="UP000516320"/>
    </source>
</evidence>
<dbReference type="EMBL" id="CP046884">
    <property type="protein sequence ID" value="QNQ91353.1"/>
    <property type="molecule type" value="Genomic_DNA"/>
</dbReference>
<proteinExistence type="predicted"/>
<dbReference type="Pfam" id="PF04294">
    <property type="entry name" value="VanW"/>
    <property type="match status" value="1"/>
</dbReference>
<dbReference type="PANTHER" id="PTHR35788">
    <property type="entry name" value="EXPORTED PROTEIN-RELATED"/>
    <property type="match status" value="1"/>
</dbReference>
<name>A0A7H0SS28_9CORY</name>
<dbReference type="Pfam" id="PF12229">
    <property type="entry name" value="PG_binding_4"/>
    <property type="match status" value="1"/>
</dbReference>
<dbReference type="AlphaFoldDB" id="A0A7H0SS28"/>
<dbReference type="InterPro" id="IPR052913">
    <property type="entry name" value="Glycopeptide_resist_protein"/>
</dbReference>
<dbReference type="InterPro" id="IPR022029">
    <property type="entry name" value="YoaR-like_PG-bd"/>
</dbReference>
<keyword evidence="3" id="KW-1185">Reference proteome</keyword>
<gene>
    <name evidence="2" type="ORF">GP475_01175</name>
</gene>
<feature type="domain" description="YoaR-like putative peptidoglycan binding" evidence="1">
    <location>
        <begin position="228"/>
        <end position="313"/>
    </location>
</feature>
<dbReference type="PANTHER" id="PTHR35788:SF1">
    <property type="entry name" value="EXPORTED PROTEIN"/>
    <property type="match status" value="1"/>
</dbReference>
<dbReference type="InterPro" id="IPR007391">
    <property type="entry name" value="Vancomycin_resist_VanW"/>
</dbReference>
<dbReference type="KEGG" id="cpoy:GP475_01175"/>
<dbReference type="Proteomes" id="UP000516320">
    <property type="component" value="Chromosome"/>
</dbReference>
<protein>
    <recommendedName>
        <fullName evidence="1">YoaR-like putative peptidoglycan binding domain-containing protein</fullName>
    </recommendedName>
</protein>
<organism evidence="2 3">
    <name type="scientific">Corynebacterium poyangense</name>
    <dbReference type="NCBI Taxonomy" id="2684405"/>
    <lineage>
        <taxon>Bacteria</taxon>
        <taxon>Bacillati</taxon>
        <taxon>Actinomycetota</taxon>
        <taxon>Actinomycetes</taxon>
        <taxon>Mycobacteriales</taxon>
        <taxon>Corynebacteriaceae</taxon>
        <taxon>Corynebacterium</taxon>
    </lineage>
</organism>
<evidence type="ECO:0000313" key="2">
    <source>
        <dbReference type="EMBL" id="QNQ91353.1"/>
    </source>
</evidence>
<reference evidence="2 3" key="1">
    <citation type="submission" date="2019-12" db="EMBL/GenBank/DDBJ databases">
        <title>Corynebacterium sp. nov., isolated from feces of the Anser Albifrons in China.</title>
        <authorList>
            <person name="Liu Q."/>
        </authorList>
    </citation>
    <scope>NUCLEOTIDE SEQUENCE [LARGE SCALE GENOMIC DNA]</scope>
    <source>
        <strain evidence="2 3">4H37-19</strain>
    </source>
</reference>
<accession>A0A7H0SS28</accession>